<feature type="compositionally biased region" description="Basic and acidic residues" evidence="1">
    <location>
        <begin position="251"/>
        <end position="261"/>
    </location>
</feature>
<dbReference type="InterPro" id="IPR004875">
    <property type="entry name" value="DDE_SF_endonuclease_dom"/>
</dbReference>
<feature type="region of interest" description="Disordered" evidence="1">
    <location>
        <begin position="202"/>
        <end position="261"/>
    </location>
</feature>
<comment type="caution">
    <text evidence="3">The sequence shown here is derived from an EMBL/GenBank/DDBJ whole genome shotgun (WGS) entry which is preliminary data.</text>
</comment>
<protein>
    <recommendedName>
        <fullName evidence="2">DDE-1 domain-containing protein</fullName>
    </recommendedName>
</protein>
<feature type="domain" description="DDE-1" evidence="2">
    <location>
        <begin position="27"/>
        <end position="127"/>
    </location>
</feature>
<dbReference type="GO" id="GO:0003677">
    <property type="term" value="F:DNA binding"/>
    <property type="evidence" value="ECO:0007669"/>
    <property type="project" value="TreeGrafter"/>
</dbReference>
<dbReference type="Pfam" id="PF03184">
    <property type="entry name" value="DDE_1"/>
    <property type="match status" value="1"/>
</dbReference>
<gene>
    <name evidence="3" type="ORF">TSAR_009432</name>
</gene>
<evidence type="ECO:0000256" key="1">
    <source>
        <dbReference type="SAM" id="MobiDB-lite"/>
    </source>
</evidence>
<accession>A0A232ELA5</accession>
<dbReference type="Proteomes" id="UP000215335">
    <property type="component" value="Unassembled WGS sequence"/>
</dbReference>
<dbReference type="PANTHER" id="PTHR19303">
    <property type="entry name" value="TRANSPOSON"/>
    <property type="match status" value="1"/>
</dbReference>
<proteinExistence type="predicted"/>
<dbReference type="STRING" id="543379.A0A232ELA5"/>
<evidence type="ECO:0000313" key="4">
    <source>
        <dbReference type="Proteomes" id="UP000215335"/>
    </source>
</evidence>
<dbReference type="EMBL" id="NNAY01003609">
    <property type="protein sequence ID" value="OXU19111.1"/>
    <property type="molecule type" value="Genomic_DNA"/>
</dbReference>
<dbReference type="PANTHER" id="PTHR19303:SF71">
    <property type="entry name" value="ZINC FINGER PHD-TYPE DOMAIN-CONTAINING PROTEIN"/>
    <property type="match status" value="1"/>
</dbReference>
<evidence type="ECO:0000259" key="2">
    <source>
        <dbReference type="Pfam" id="PF03184"/>
    </source>
</evidence>
<evidence type="ECO:0000313" key="3">
    <source>
        <dbReference type="EMBL" id="OXU19111.1"/>
    </source>
</evidence>
<dbReference type="OrthoDB" id="8195605at2759"/>
<sequence>MPSMLIFSRVKENLELLHGAPPGAWAEYHKSGYMQTDIFTRWFEKFIEFSHATPANPVLLLLDGHATHIRNLKVIELAKSNGVQVLCFPPHCTHKMQPLDVGFNGPLNINFGREVSKFQRQGNRVILKNLFSIFGKAFLESAKMDTAINAFRRCGIYPFNSEIFPDSEFAASKGAITSHSSQSRSQESEERIEGYKDTIRGLINSNREPPSRKALPSTQTHGSTESQSSTSAHSATTEHQKQSPYQVENCKLLHSDNIQKL</sequence>
<reference evidence="3 4" key="1">
    <citation type="journal article" date="2017" name="Curr. Biol.">
        <title>The Evolution of Venom by Co-option of Single-Copy Genes.</title>
        <authorList>
            <person name="Martinson E.O."/>
            <person name="Mrinalini"/>
            <person name="Kelkar Y.D."/>
            <person name="Chang C.H."/>
            <person name="Werren J.H."/>
        </authorList>
    </citation>
    <scope>NUCLEOTIDE SEQUENCE [LARGE SCALE GENOMIC DNA]</scope>
    <source>
        <strain evidence="3 4">Alberta</strain>
        <tissue evidence="3">Whole body</tissue>
    </source>
</reference>
<dbReference type="InterPro" id="IPR050863">
    <property type="entry name" value="CenT-Element_Derived"/>
</dbReference>
<name>A0A232ELA5_9HYME</name>
<organism evidence="3 4">
    <name type="scientific">Trichomalopsis sarcophagae</name>
    <dbReference type="NCBI Taxonomy" id="543379"/>
    <lineage>
        <taxon>Eukaryota</taxon>
        <taxon>Metazoa</taxon>
        <taxon>Ecdysozoa</taxon>
        <taxon>Arthropoda</taxon>
        <taxon>Hexapoda</taxon>
        <taxon>Insecta</taxon>
        <taxon>Pterygota</taxon>
        <taxon>Neoptera</taxon>
        <taxon>Endopterygota</taxon>
        <taxon>Hymenoptera</taxon>
        <taxon>Apocrita</taxon>
        <taxon>Proctotrupomorpha</taxon>
        <taxon>Chalcidoidea</taxon>
        <taxon>Pteromalidae</taxon>
        <taxon>Pteromalinae</taxon>
        <taxon>Trichomalopsis</taxon>
    </lineage>
</organism>
<dbReference type="AlphaFoldDB" id="A0A232ELA5"/>
<keyword evidence="4" id="KW-1185">Reference proteome</keyword>
<feature type="compositionally biased region" description="Low complexity" evidence="1">
    <location>
        <begin position="217"/>
        <end position="235"/>
    </location>
</feature>
<dbReference type="GO" id="GO:0005634">
    <property type="term" value="C:nucleus"/>
    <property type="evidence" value="ECO:0007669"/>
    <property type="project" value="TreeGrafter"/>
</dbReference>